<dbReference type="AlphaFoldDB" id="A0A6C8GPD0"/>
<dbReference type="EMBL" id="AFCI01000687">
    <property type="protein sequence ID" value="EHC37650.1"/>
    <property type="molecule type" value="Genomic_DNA"/>
</dbReference>
<dbReference type="Proteomes" id="UP000004906">
    <property type="component" value="Unassembled WGS sequence"/>
</dbReference>
<organism evidence="1 2">
    <name type="scientific">Salmonella enterica subsp. enterica serovar Adelaide str. A4-669</name>
    <dbReference type="NCBI Taxonomy" id="913063"/>
    <lineage>
        <taxon>Bacteria</taxon>
        <taxon>Pseudomonadati</taxon>
        <taxon>Pseudomonadota</taxon>
        <taxon>Gammaproteobacteria</taxon>
        <taxon>Enterobacterales</taxon>
        <taxon>Enterobacteriaceae</taxon>
        <taxon>Salmonella</taxon>
    </lineage>
</organism>
<name>A0A6C8GPD0_SALET</name>
<accession>A0A6C8GPD0</accession>
<reference evidence="1 2" key="1">
    <citation type="journal article" date="2011" name="BMC Genomics">
        <title>Genome sequencing reveals diversification of virulence factor content and possible host adaptation in distinct subpopulations of Salmonella enterica.</title>
        <authorList>
            <person name="den Bakker H.C."/>
            <person name="Moreno Switt A.I."/>
            <person name="Govoni G."/>
            <person name="Cummings C.A."/>
            <person name="Ranieri M.L."/>
            <person name="Degoricija L."/>
            <person name="Hoelzer K."/>
            <person name="Rodriguez-Rivera L.D."/>
            <person name="Brown S."/>
            <person name="Bolchacova E."/>
            <person name="Furtado M.R."/>
            <person name="Wiedmann M."/>
        </authorList>
    </citation>
    <scope>NUCLEOTIDE SEQUENCE [LARGE SCALE GENOMIC DNA]</scope>
    <source>
        <strain evidence="1 2">A4-669</strain>
    </source>
</reference>
<sequence length="37" mass="4123">AQNSVQRRPGRQGKVITVGDNVFIIPDSLQHYWLTAG</sequence>
<evidence type="ECO:0000313" key="2">
    <source>
        <dbReference type="Proteomes" id="UP000004906"/>
    </source>
</evidence>
<evidence type="ECO:0000313" key="1">
    <source>
        <dbReference type="EMBL" id="EHC37650.1"/>
    </source>
</evidence>
<proteinExistence type="predicted"/>
<feature type="non-terminal residue" evidence="1">
    <location>
        <position position="1"/>
    </location>
</feature>
<gene>
    <name evidence="1" type="ORF">LTSEADE_1974</name>
</gene>
<comment type="caution">
    <text evidence="1">The sequence shown here is derived from an EMBL/GenBank/DDBJ whole genome shotgun (WGS) entry which is preliminary data.</text>
</comment>
<protein>
    <submittedName>
        <fullName evidence="1">Uncharacterized protein</fullName>
    </submittedName>
</protein>